<protein>
    <submittedName>
        <fullName evidence="10">Sulfate starvation-induced protein 1</fullName>
    </submittedName>
</protein>
<dbReference type="GO" id="GO:0042597">
    <property type="term" value="C:periplasmic space"/>
    <property type="evidence" value="ECO:0007669"/>
    <property type="project" value="UniProtKB-SubCell"/>
</dbReference>
<dbReference type="NCBIfam" id="TIGR01728">
    <property type="entry name" value="SsuA_fam"/>
    <property type="match status" value="1"/>
</dbReference>
<dbReference type="InterPro" id="IPR010067">
    <property type="entry name" value="ABC_SsuA_sub-bd"/>
</dbReference>
<dbReference type="SUPFAM" id="SSF53850">
    <property type="entry name" value="Periplasmic binding protein-like II"/>
    <property type="match status" value="1"/>
</dbReference>
<organism evidence="10 11">
    <name type="scientific">Anaerobutyricum hallii</name>
    <dbReference type="NCBI Taxonomy" id="39488"/>
    <lineage>
        <taxon>Bacteria</taxon>
        <taxon>Bacillati</taxon>
        <taxon>Bacillota</taxon>
        <taxon>Clostridia</taxon>
        <taxon>Lachnospirales</taxon>
        <taxon>Lachnospiraceae</taxon>
        <taxon>Anaerobutyricum</taxon>
    </lineage>
</organism>
<dbReference type="Proteomes" id="UP000095390">
    <property type="component" value="Unassembled WGS sequence"/>
</dbReference>
<dbReference type="EMBL" id="CYYC01000003">
    <property type="protein sequence ID" value="CUM81531.1"/>
    <property type="molecule type" value="Genomic_DNA"/>
</dbReference>
<evidence type="ECO:0000256" key="4">
    <source>
        <dbReference type="ARBA" id="ARBA00022448"/>
    </source>
</evidence>
<feature type="signal peptide" evidence="9">
    <location>
        <begin position="1"/>
        <end position="27"/>
    </location>
</feature>
<feature type="chain" id="PRO_5039056235" evidence="9">
    <location>
        <begin position="28"/>
        <end position="335"/>
    </location>
</feature>
<dbReference type="PANTHER" id="PTHR30024">
    <property type="entry name" value="ALIPHATIC SULFONATES-BINDING PROTEIN-RELATED"/>
    <property type="match status" value="1"/>
</dbReference>
<evidence type="ECO:0000256" key="7">
    <source>
        <dbReference type="ARBA" id="ARBA00022729"/>
    </source>
</evidence>
<evidence type="ECO:0000256" key="3">
    <source>
        <dbReference type="ARBA" id="ARBA00010742"/>
    </source>
</evidence>
<dbReference type="Pfam" id="PF13379">
    <property type="entry name" value="NMT1_2"/>
    <property type="match status" value="1"/>
</dbReference>
<evidence type="ECO:0000256" key="5">
    <source>
        <dbReference type="ARBA" id="ARBA00022475"/>
    </source>
</evidence>
<reference evidence="10 11" key="1">
    <citation type="submission" date="2015-09" db="EMBL/GenBank/DDBJ databases">
        <authorList>
            <consortium name="Pathogen Informatics"/>
        </authorList>
    </citation>
    <scope>NUCLEOTIDE SEQUENCE [LARGE SCALE GENOMIC DNA]</scope>
    <source>
        <strain evidence="10 11">2789STDY5834966</strain>
    </source>
</reference>
<evidence type="ECO:0000256" key="1">
    <source>
        <dbReference type="ARBA" id="ARBA00004418"/>
    </source>
</evidence>
<dbReference type="InterPro" id="IPR044527">
    <property type="entry name" value="NrtA/CpmA_ABC-bd_dom"/>
</dbReference>
<sequence>MKRSIKRWNLKKIFVIAGVAAMVAGLAGCGGTKKDADKTTEINVGYFNNVTHAQALYMKAQGTLDKAFDGKAKVKWTSFNAGPSEVEALFSGDIDIGYIGPVPAISANVKSKGDVSIISGASQAGAELVKAPGSKIESAKDLDGKTVAIPQIGNTQHLCLLKLLSDNGLKTVEEGGTVTVTAVENADIQNMMDQGNIDAALVPEPWGSTLVKNGAEIVLDYNEVYMEGNYPVAVVVVRNEFLKEHPDLVKEFLKQHEAATDEINQNADEAAKIINDEINAATGKSLSEDILQMAFQKLTISAEVNKDAVDDFAAISLEQKFIDQKPSDDFITEVK</sequence>
<dbReference type="AlphaFoldDB" id="A0A173RUC7"/>
<evidence type="ECO:0000313" key="10">
    <source>
        <dbReference type="EMBL" id="CUM81531.1"/>
    </source>
</evidence>
<dbReference type="CDD" id="cd13553">
    <property type="entry name" value="PBP2_NrtA_CpmA_like"/>
    <property type="match status" value="1"/>
</dbReference>
<evidence type="ECO:0000313" key="11">
    <source>
        <dbReference type="Proteomes" id="UP000095390"/>
    </source>
</evidence>
<evidence type="ECO:0000256" key="6">
    <source>
        <dbReference type="ARBA" id="ARBA00022519"/>
    </source>
</evidence>
<proteinExistence type="inferred from homology"/>
<evidence type="ECO:0000256" key="8">
    <source>
        <dbReference type="ARBA" id="ARBA00023136"/>
    </source>
</evidence>
<name>A0A173RUC7_9FIRM</name>
<keyword evidence="7 9" id="KW-0732">Signal</keyword>
<accession>A0A173RUC7</accession>
<dbReference type="PANTHER" id="PTHR30024:SF47">
    <property type="entry name" value="TAURINE-BINDING PERIPLASMIC PROTEIN"/>
    <property type="match status" value="1"/>
</dbReference>
<dbReference type="Gene3D" id="3.40.190.10">
    <property type="entry name" value="Periplasmic binding protein-like II"/>
    <property type="match status" value="2"/>
</dbReference>
<comment type="similarity">
    <text evidence="3">Belongs to the bacterial solute-binding protein SsuA/TauA family.</text>
</comment>
<comment type="subcellular location">
    <subcellularLocation>
        <location evidence="2">Cell inner membrane</location>
    </subcellularLocation>
    <subcellularLocation>
        <location evidence="1">Periplasm</location>
    </subcellularLocation>
</comment>
<dbReference type="PROSITE" id="PS51257">
    <property type="entry name" value="PROKAR_LIPOPROTEIN"/>
    <property type="match status" value="1"/>
</dbReference>
<evidence type="ECO:0000256" key="9">
    <source>
        <dbReference type="SAM" id="SignalP"/>
    </source>
</evidence>
<keyword evidence="8" id="KW-0472">Membrane</keyword>
<dbReference type="GO" id="GO:0042626">
    <property type="term" value="F:ATPase-coupled transmembrane transporter activity"/>
    <property type="evidence" value="ECO:0007669"/>
    <property type="project" value="InterPro"/>
</dbReference>
<dbReference type="RefSeq" id="WP_055182189.1">
    <property type="nucleotide sequence ID" value="NZ_CYYC01000003.1"/>
</dbReference>
<gene>
    <name evidence="10" type="primary">tauA</name>
    <name evidence="10" type="ORF">ERS852578_00423</name>
</gene>
<keyword evidence="6" id="KW-0997">Cell inner membrane</keyword>
<dbReference type="OrthoDB" id="9814375at2"/>
<dbReference type="GO" id="GO:0005886">
    <property type="term" value="C:plasma membrane"/>
    <property type="evidence" value="ECO:0007669"/>
    <property type="project" value="UniProtKB-SubCell"/>
</dbReference>
<keyword evidence="4" id="KW-0813">Transport</keyword>
<keyword evidence="5" id="KW-1003">Cell membrane</keyword>
<evidence type="ECO:0000256" key="2">
    <source>
        <dbReference type="ARBA" id="ARBA00004533"/>
    </source>
</evidence>